<evidence type="ECO:0000313" key="3">
    <source>
        <dbReference type="Proteomes" id="UP000077266"/>
    </source>
</evidence>
<evidence type="ECO:0000313" key="2">
    <source>
        <dbReference type="EMBL" id="KZV79720.1"/>
    </source>
</evidence>
<dbReference type="EMBL" id="KV426573">
    <property type="protein sequence ID" value="KZV79720.1"/>
    <property type="molecule type" value="Genomic_DNA"/>
</dbReference>
<reference evidence="2 3" key="1">
    <citation type="journal article" date="2016" name="Mol. Biol. Evol.">
        <title>Comparative Genomics of Early-Diverging Mushroom-Forming Fungi Provides Insights into the Origins of Lignocellulose Decay Capabilities.</title>
        <authorList>
            <person name="Nagy L.G."/>
            <person name="Riley R."/>
            <person name="Tritt A."/>
            <person name="Adam C."/>
            <person name="Daum C."/>
            <person name="Floudas D."/>
            <person name="Sun H."/>
            <person name="Yadav J.S."/>
            <person name="Pangilinan J."/>
            <person name="Larsson K.H."/>
            <person name="Matsuura K."/>
            <person name="Barry K."/>
            <person name="Labutti K."/>
            <person name="Kuo R."/>
            <person name="Ohm R.A."/>
            <person name="Bhattacharya S.S."/>
            <person name="Shirouzu T."/>
            <person name="Yoshinaga Y."/>
            <person name="Martin F.M."/>
            <person name="Grigoriev I.V."/>
            <person name="Hibbett D.S."/>
        </authorList>
    </citation>
    <scope>NUCLEOTIDE SEQUENCE [LARGE SCALE GENOMIC DNA]</scope>
    <source>
        <strain evidence="2 3">HHB12029</strain>
    </source>
</reference>
<gene>
    <name evidence="2" type="ORF">EXIGLDRAFT_734416</name>
</gene>
<organism evidence="2 3">
    <name type="scientific">Exidia glandulosa HHB12029</name>
    <dbReference type="NCBI Taxonomy" id="1314781"/>
    <lineage>
        <taxon>Eukaryota</taxon>
        <taxon>Fungi</taxon>
        <taxon>Dikarya</taxon>
        <taxon>Basidiomycota</taxon>
        <taxon>Agaricomycotina</taxon>
        <taxon>Agaricomycetes</taxon>
        <taxon>Auriculariales</taxon>
        <taxon>Exidiaceae</taxon>
        <taxon>Exidia</taxon>
    </lineage>
</organism>
<evidence type="ECO:0000256" key="1">
    <source>
        <dbReference type="SAM" id="MobiDB-lite"/>
    </source>
</evidence>
<feature type="region of interest" description="Disordered" evidence="1">
    <location>
        <begin position="371"/>
        <end position="417"/>
    </location>
</feature>
<feature type="region of interest" description="Disordered" evidence="1">
    <location>
        <begin position="73"/>
        <end position="98"/>
    </location>
</feature>
<protein>
    <submittedName>
        <fullName evidence="2">Uncharacterized protein</fullName>
    </submittedName>
</protein>
<dbReference type="Proteomes" id="UP000077266">
    <property type="component" value="Unassembled WGS sequence"/>
</dbReference>
<sequence length="532" mass="58771">MCAAVTELVSNGTVPRLHALFPRTTALKIVVPDFLRPVIFDMLQHPAPILESLVLEFADPTWYQSDYGVDGDSNQDVAASDGEDDAGTDASNAESDRESDAQLLAHAAEYRTLPSNIFGGTPSRLLSIDLSGVRLGAQPIAALSRVRNARIDFSLLIQSLGLAPSQHFPALSRLIIGIHDDSIAEVGIPQGSLAVPTTLSSLCIQAFDDSDVETILEDMGITGASQGTTVPTVEVEIKGYNRTYDRAVTFLNGLDKACSMRIKYYPARTYRHFSDIASDLALSIESTNGIVRTVHCTESPFYRRASAFDDNHYFSQFRHFASLRCNSLLEITIAHLYLGALFAFKDMTSLRRLVIDLDQFEPPFWKTHATNNARDYKDGDRTPPPLPRDRRRSGTRGCGGEDPNDEDGMSSDDSGWPCEESIAESCRLLNTFDEEDEEHTVHCPALNTVVLRTSYCPTRVHTRQLAHFGRALGLLDRPAEERPLLLLLGVELSSTKYGTLHLKVFNKVEKVSLPVPRFRPGDGPEYLDPEAQ</sequence>
<dbReference type="InParanoid" id="A0A165B2T9"/>
<accession>A0A165B2T9</accession>
<dbReference type="AlphaFoldDB" id="A0A165B2T9"/>
<keyword evidence="3" id="KW-1185">Reference proteome</keyword>
<proteinExistence type="predicted"/>
<name>A0A165B2T9_EXIGL</name>